<feature type="domain" description="5'-Nucleotidase C-terminal" evidence="1">
    <location>
        <begin position="69"/>
        <end position="210"/>
    </location>
</feature>
<accession>A0A0L8V5M6</accession>
<dbReference type="PRINTS" id="PR01607">
    <property type="entry name" value="APYRASEFAMLY"/>
</dbReference>
<dbReference type="PANTHER" id="PTHR11575:SF24">
    <property type="entry name" value="5'-NUCLEOTIDASE"/>
    <property type="match status" value="1"/>
</dbReference>
<organism evidence="2 3">
    <name type="scientific">Sunxiuqinia dokdonensis</name>
    <dbReference type="NCBI Taxonomy" id="1409788"/>
    <lineage>
        <taxon>Bacteria</taxon>
        <taxon>Pseudomonadati</taxon>
        <taxon>Bacteroidota</taxon>
        <taxon>Bacteroidia</taxon>
        <taxon>Marinilabiliales</taxon>
        <taxon>Prolixibacteraceae</taxon>
        <taxon>Sunxiuqinia</taxon>
    </lineage>
</organism>
<proteinExistence type="predicted"/>
<evidence type="ECO:0000259" key="1">
    <source>
        <dbReference type="Pfam" id="PF02872"/>
    </source>
</evidence>
<gene>
    <name evidence="2" type="ORF">NC99_35530</name>
</gene>
<dbReference type="InterPro" id="IPR006179">
    <property type="entry name" value="5_nucleotidase/apyrase"/>
</dbReference>
<dbReference type="Pfam" id="PF02872">
    <property type="entry name" value="5_nucleotid_C"/>
    <property type="match status" value="1"/>
</dbReference>
<comment type="caution">
    <text evidence="2">The sequence shown here is derived from an EMBL/GenBank/DDBJ whole genome shotgun (WGS) entry which is preliminary data.</text>
</comment>
<dbReference type="PROSITE" id="PS51257">
    <property type="entry name" value="PROKAR_LIPOPROTEIN"/>
    <property type="match status" value="1"/>
</dbReference>
<name>A0A0L8V5M6_9BACT</name>
<dbReference type="Gene3D" id="3.90.780.10">
    <property type="entry name" value="5'-Nucleotidase, C-terminal domain"/>
    <property type="match status" value="1"/>
</dbReference>
<dbReference type="OrthoDB" id="4762412at2"/>
<reference evidence="3" key="1">
    <citation type="submission" date="2015-07" db="EMBL/GenBank/DDBJ databases">
        <title>Genome sequencing of Sunxiuqinia dokdonensis strain SK.</title>
        <authorList>
            <person name="Ahn S."/>
            <person name="Kim B.-C."/>
        </authorList>
    </citation>
    <scope>NUCLEOTIDE SEQUENCE [LARGE SCALE GENOMIC DNA]</scope>
    <source>
        <strain evidence="3">SK</strain>
    </source>
</reference>
<dbReference type="InterPro" id="IPR008334">
    <property type="entry name" value="5'-Nucleotdase_C"/>
</dbReference>
<dbReference type="GO" id="GO:0009166">
    <property type="term" value="P:nucleotide catabolic process"/>
    <property type="evidence" value="ECO:0007669"/>
    <property type="project" value="InterPro"/>
</dbReference>
<dbReference type="EMBL" id="LGIA01000181">
    <property type="protein sequence ID" value="KOH43633.1"/>
    <property type="molecule type" value="Genomic_DNA"/>
</dbReference>
<dbReference type="SUPFAM" id="SSF55816">
    <property type="entry name" value="5'-nucleotidase (syn. UDP-sugar hydrolase), C-terminal domain"/>
    <property type="match status" value="1"/>
</dbReference>
<dbReference type="GO" id="GO:0016787">
    <property type="term" value="F:hydrolase activity"/>
    <property type="evidence" value="ECO:0007669"/>
    <property type="project" value="InterPro"/>
</dbReference>
<keyword evidence="3" id="KW-1185">Reference proteome</keyword>
<dbReference type="PANTHER" id="PTHR11575">
    <property type="entry name" value="5'-NUCLEOTIDASE-RELATED"/>
    <property type="match status" value="1"/>
</dbReference>
<evidence type="ECO:0000313" key="2">
    <source>
        <dbReference type="EMBL" id="KOH43633.1"/>
    </source>
</evidence>
<dbReference type="STRING" id="1409788.NC99_35530"/>
<sequence length="251" mass="28076">MRYPFILIALLIILCSCNNQLVVSRVEANNISNDSLVMLSDADVAELVAPYRENLEGDMSRVISISNDDLVRAKPESELTNLVADILLETGVAFCQFANHDFMPDVAYMNYGGLRVALPKGEITVGHIFQLMPFENEMVLLKVSGETMEQFVQQIALRGGDGVAGMRLGIVDGRIGHLEVDGKAFDVKKDYWVVTNDYIAAGGDDMSMLANRKKFIETGLKIRDIMIERLELEHQRGRQIQGILDGRIYYE</sequence>
<dbReference type="InterPro" id="IPR036907">
    <property type="entry name" value="5'-Nucleotdase_C_sf"/>
</dbReference>
<evidence type="ECO:0000313" key="3">
    <source>
        <dbReference type="Proteomes" id="UP000036958"/>
    </source>
</evidence>
<dbReference type="AlphaFoldDB" id="A0A0L8V5M6"/>
<dbReference type="GO" id="GO:0030288">
    <property type="term" value="C:outer membrane-bounded periplasmic space"/>
    <property type="evidence" value="ECO:0007669"/>
    <property type="project" value="TreeGrafter"/>
</dbReference>
<protein>
    <recommendedName>
        <fullName evidence="1">5'-Nucleotidase C-terminal domain-containing protein</fullName>
    </recommendedName>
</protein>
<dbReference type="Proteomes" id="UP000036958">
    <property type="component" value="Unassembled WGS sequence"/>
</dbReference>
<dbReference type="RefSeq" id="WP_053186102.1">
    <property type="nucleotide sequence ID" value="NZ_LGIA01000181.1"/>
</dbReference>